<evidence type="ECO:0000313" key="1">
    <source>
        <dbReference type="EMBL" id="TMJ10862.1"/>
    </source>
</evidence>
<comment type="caution">
    <text evidence="1">The sequence shown here is derived from an EMBL/GenBank/DDBJ whole genome shotgun (WGS) entry which is preliminary data.</text>
</comment>
<dbReference type="EMBL" id="VBAM01000269">
    <property type="protein sequence ID" value="TMJ10862.1"/>
    <property type="molecule type" value="Genomic_DNA"/>
</dbReference>
<dbReference type="SUPFAM" id="SSF52833">
    <property type="entry name" value="Thioredoxin-like"/>
    <property type="match status" value="1"/>
</dbReference>
<protein>
    <submittedName>
        <fullName evidence="1">DUF899 domain-containing protein</fullName>
    </submittedName>
</protein>
<reference evidence="1 2" key="1">
    <citation type="journal article" date="2019" name="Nat. Microbiol.">
        <title>Mediterranean grassland soil C-N compound turnover is dependent on rainfall and depth, and is mediated by genomically divergent microorganisms.</title>
        <authorList>
            <person name="Diamond S."/>
            <person name="Andeer P.F."/>
            <person name="Li Z."/>
            <person name="Crits-Christoph A."/>
            <person name="Burstein D."/>
            <person name="Anantharaman K."/>
            <person name="Lane K.R."/>
            <person name="Thomas B.C."/>
            <person name="Pan C."/>
            <person name="Northen T.R."/>
            <person name="Banfield J.F."/>
        </authorList>
    </citation>
    <scope>NUCLEOTIDE SEQUENCE [LARGE SCALE GENOMIC DNA]</scope>
    <source>
        <strain evidence="1">NP_5</strain>
    </source>
</reference>
<proteinExistence type="predicted"/>
<accession>A0A537LSC3</accession>
<dbReference type="InterPro" id="IPR010296">
    <property type="entry name" value="DUF899_thioredox"/>
</dbReference>
<dbReference type="Pfam" id="PF05988">
    <property type="entry name" value="DUF899"/>
    <property type="match status" value="1"/>
</dbReference>
<name>A0A537LSC3_9BACT</name>
<evidence type="ECO:0000313" key="2">
    <source>
        <dbReference type="Proteomes" id="UP000320393"/>
    </source>
</evidence>
<gene>
    <name evidence="1" type="ORF">E6H02_07500</name>
</gene>
<sequence>MESHKVVSKDEWIEARKRLLTKEKEFTRLRDQLSQQRRDLPWEAVNKEYAFEGPNGKQTLPDLFDGRSQLIVYHFMFGPGWEAGCPHCSFWADNFNDIIVHLNQRDVTMIAVSRAPYSQLAAYKKRMGWSFKWVSSSETDFNFDYHVSFTPEEMAKNAVFYNYTIQEPGDSEREGVSVFYKDPTGRVLHTYSAYARGIDMLNTAYHYLDLAPKGRDEAGHDFTQFWVRRHDEYR</sequence>
<dbReference type="Proteomes" id="UP000320393">
    <property type="component" value="Unassembled WGS sequence"/>
</dbReference>
<dbReference type="InterPro" id="IPR036249">
    <property type="entry name" value="Thioredoxin-like_sf"/>
</dbReference>
<organism evidence="1 2">
    <name type="scientific">Candidatus Segetimicrobium genomatis</name>
    <dbReference type="NCBI Taxonomy" id="2569760"/>
    <lineage>
        <taxon>Bacteria</taxon>
        <taxon>Bacillati</taxon>
        <taxon>Candidatus Sysuimicrobiota</taxon>
        <taxon>Candidatus Sysuimicrobiia</taxon>
        <taxon>Candidatus Sysuimicrobiales</taxon>
        <taxon>Candidatus Segetimicrobiaceae</taxon>
        <taxon>Candidatus Segetimicrobium</taxon>
    </lineage>
</organism>
<dbReference type="AlphaFoldDB" id="A0A537LSC3"/>
<dbReference type="Gene3D" id="3.40.30.10">
    <property type="entry name" value="Glutaredoxin"/>
    <property type="match status" value="1"/>
</dbReference>